<protein>
    <submittedName>
        <fullName evidence="2">Extracellular solute-binding protein</fullName>
    </submittedName>
    <submittedName>
        <fullName evidence="3">LysR family transcriptional regulator</fullName>
    </submittedName>
</protein>
<accession>A0A2J7KLJ7</accession>
<dbReference type="PANTHER" id="PTHR42779">
    <property type="entry name" value="PROTEIN YNJB"/>
    <property type="match status" value="1"/>
</dbReference>
<evidence type="ECO:0000256" key="1">
    <source>
        <dbReference type="SAM" id="SignalP"/>
    </source>
</evidence>
<dbReference type="EMBL" id="DABGKZ010000085">
    <property type="protein sequence ID" value="HAJ5153198.1"/>
    <property type="molecule type" value="Genomic_DNA"/>
</dbReference>
<dbReference type="EMBL" id="QEMT01000103">
    <property type="protein sequence ID" value="PWH51233.1"/>
    <property type="molecule type" value="Genomic_DNA"/>
</dbReference>
<evidence type="ECO:0000313" key="4">
    <source>
        <dbReference type="Proteomes" id="UP000245761"/>
    </source>
</evidence>
<dbReference type="GO" id="GO:0030288">
    <property type="term" value="C:outer membrane-bounded periplasmic space"/>
    <property type="evidence" value="ECO:0007669"/>
    <property type="project" value="UniProtKB-ARBA"/>
</dbReference>
<dbReference type="PANTHER" id="PTHR42779:SF1">
    <property type="entry name" value="PROTEIN YNJB"/>
    <property type="match status" value="1"/>
</dbReference>
<dbReference type="Proteomes" id="UP000840371">
    <property type="component" value="Unassembled WGS sequence"/>
</dbReference>
<feature type="signal peptide" evidence="1">
    <location>
        <begin position="1"/>
        <end position="20"/>
    </location>
</feature>
<organism evidence="3 4">
    <name type="scientific">Escherichia coli</name>
    <dbReference type="NCBI Taxonomy" id="562"/>
    <lineage>
        <taxon>Bacteria</taxon>
        <taxon>Pseudomonadati</taxon>
        <taxon>Pseudomonadota</taxon>
        <taxon>Gammaproteobacteria</taxon>
        <taxon>Enterobacterales</taxon>
        <taxon>Enterobacteriaceae</taxon>
        <taxon>Escherichia</taxon>
    </lineage>
</organism>
<dbReference type="RefSeq" id="WP_064143588.1">
    <property type="nucleotide sequence ID" value="NZ_CP029164.1"/>
</dbReference>
<proteinExistence type="predicted"/>
<reference evidence="3 4" key="2">
    <citation type="submission" date="2018-04" db="EMBL/GenBank/DDBJ databases">
        <title>Draft Genomic Sequencing Of Potential Extraintestinal Pathogenic Escherichia coli B8S56 Isolated from Retail Chicken Skin.</title>
        <authorList>
            <person name="Xu A."/>
            <person name="Tilman S."/>
            <person name="Wisser-Parker K."/>
            <person name="Scullen O.J."/>
            <person name="Sommers C."/>
        </authorList>
    </citation>
    <scope>NUCLEOTIDE SEQUENCE [LARGE SCALE GENOMIC DNA]</scope>
    <source>
        <strain evidence="3 4">B8S56</strain>
    </source>
</reference>
<dbReference type="Proteomes" id="UP000245761">
    <property type="component" value="Unassembled WGS sequence"/>
</dbReference>
<sequence length="358" mass="39294">MKKTVMILAGGLLCSSLATAADSPDLIAQAKKEGSVTFNVWYLQPQWRSFVKDFEQQYGVKVRIPEGNIDGNVNKLLAEAGKKRGKIDVIALSVAQLPVAMGAKALAKVDDLPGYGDAIHQIQNVDTQGYAVAFWGNQTGFAYDPQQMGDRALPQTLEQLQSFIDANPKKFGYNDPNNGGAGEAFIQRIVTTQGDTFNSEAENVDPAVVKNWQKGWQWFAANKDKITRTASGADSLTRLNDGELMLTPSWEDHLVGLQKTGAINSRLKFYVPEFGMPGGGNIAAIAANSPHPAASRLFLNWLIQPETQHALSKVFGSTPMNKQLRPDLNEIPEPTVKFYGKAYSTQLKKDFVREVMMQ</sequence>
<reference evidence="2" key="3">
    <citation type="submission" date="2019-11" db="EMBL/GenBank/DDBJ databases">
        <authorList>
            <consortium name="NCBI Pathogen Detection Project"/>
        </authorList>
    </citation>
    <scope>NUCLEOTIDE SEQUENCE</scope>
    <source>
        <strain evidence="2">Ecoli[ST-219]</strain>
    </source>
</reference>
<dbReference type="SUPFAM" id="SSF53850">
    <property type="entry name" value="Periplasmic binding protein-like II"/>
    <property type="match status" value="1"/>
</dbReference>
<name>A0A2J7KLJ7_ECOLX</name>
<gene>
    <name evidence="3" type="ORF">DD762_27370</name>
    <name evidence="2" type="ORF">HLZ50_24835</name>
</gene>
<evidence type="ECO:0000313" key="2">
    <source>
        <dbReference type="EMBL" id="HAJ5153198.1"/>
    </source>
</evidence>
<dbReference type="AlphaFoldDB" id="A0A2J7KLJ7"/>
<evidence type="ECO:0000313" key="3">
    <source>
        <dbReference type="EMBL" id="PWH51233.1"/>
    </source>
</evidence>
<dbReference type="Gene3D" id="3.40.190.10">
    <property type="entry name" value="Periplasmic binding protein-like II"/>
    <property type="match status" value="2"/>
</dbReference>
<feature type="chain" id="PRO_5036041485" evidence="1">
    <location>
        <begin position="21"/>
        <end position="358"/>
    </location>
</feature>
<dbReference type="InterPro" id="IPR006059">
    <property type="entry name" value="SBP"/>
</dbReference>
<dbReference type="Pfam" id="PF13416">
    <property type="entry name" value="SBP_bac_8"/>
    <property type="match status" value="1"/>
</dbReference>
<comment type="caution">
    <text evidence="3">The sequence shown here is derived from an EMBL/GenBank/DDBJ whole genome shotgun (WGS) entry which is preliminary data.</text>
</comment>
<reference evidence="2" key="1">
    <citation type="journal article" date="2018" name="Genome Biol.">
        <title>SKESA: strategic k-mer extension for scrupulous assemblies.</title>
        <authorList>
            <person name="Souvorov A."/>
            <person name="Agarwala R."/>
            <person name="Lipman D.J."/>
        </authorList>
    </citation>
    <scope>NUCLEOTIDE SEQUENCE [LARGE SCALE GENOMIC DNA]</scope>
    <source>
        <strain>ecoli[ST-219]</strain>
        <strain evidence="2">Ecoli[ST-219]</strain>
    </source>
</reference>
<keyword evidence="1" id="KW-0732">Signal</keyword>